<accession>A0ABV8B2T2</accession>
<feature type="chain" id="PRO_5046712955" evidence="2">
    <location>
        <begin position="28"/>
        <end position="651"/>
    </location>
</feature>
<keyword evidence="5" id="KW-1185">Reference proteome</keyword>
<feature type="domain" description="SLH" evidence="3">
    <location>
        <begin position="475"/>
        <end position="538"/>
    </location>
</feature>
<dbReference type="Pfam" id="PF12146">
    <property type="entry name" value="Hydrolase_4"/>
    <property type="match status" value="1"/>
</dbReference>
<organism evidence="4 5">
    <name type="scientific">Bacillus songklensis</name>
    <dbReference type="NCBI Taxonomy" id="1069116"/>
    <lineage>
        <taxon>Bacteria</taxon>
        <taxon>Bacillati</taxon>
        <taxon>Bacillota</taxon>
        <taxon>Bacilli</taxon>
        <taxon>Bacillales</taxon>
        <taxon>Bacillaceae</taxon>
        <taxon>Bacillus</taxon>
    </lineage>
</organism>
<keyword evidence="1 2" id="KW-0732">Signal</keyword>
<dbReference type="SUPFAM" id="SSF53474">
    <property type="entry name" value="alpha/beta-Hydrolases"/>
    <property type="match status" value="1"/>
</dbReference>
<gene>
    <name evidence="4" type="ORF">ACFOU2_14340</name>
</gene>
<feature type="domain" description="SLH" evidence="3">
    <location>
        <begin position="539"/>
        <end position="595"/>
    </location>
</feature>
<evidence type="ECO:0000256" key="2">
    <source>
        <dbReference type="SAM" id="SignalP"/>
    </source>
</evidence>
<name>A0ABV8B2T2_9BACI</name>
<evidence type="ECO:0000256" key="1">
    <source>
        <dbReference type="ARBA" id="ARBA00022729"/>
    </source>
</evidence>
<feature type="signal peptide" evidence="2">
    <location>
        <begin position="1"/>
        <end position="27"/>
    </location>
</feature>
<dbReference type="InterPro" id="IPR022742">
    <property type="entry name" value="Hydrolase_4"/>
</dbReference>
<dbReference type="InterPro" id="IPR029058">
    <property type="entry name" value="AB_hydrolase_fold"/>
</dbReference>
<dbReference type="Gene3D" id="3.40.50.1820">
    <property type="entry name" value="alpha/beta hydrolase"/>
    <property type="match status" value="1"/>
</dbReference>
<dbReference type="InterPro" id="IPR024981">
    <property type="entry name" value="DUF3887"/>
</dbReference>
<sequence length="651" mass="72852">MKKKIKWKKAAPALLAAAIGTSGVMMPETSGLVAVAHAEEPAPTIAPMNYEQAASTFMTAASKGNWEGAYALFNETLKKHVPAEVFQKVWEAKTAPFGKLGKPLSIKRETNSVHTNVVMTYEAEKFPMDITINFDKDGNIDDFYIPFYYTPASQYKEPPYEKKENYVEKDITIGEGELALPGTLTIPKGEGPFPVVVLVHGSGPNDKDESLYSMKPFRDIAVGLANRNIAVLRYEKVTREHHIKSGMNQKLTIQEETINDAVKAVHLLQTLPQIDKNQMYVLGHSQGGYALPRILEADHEHQIAGGIVVSGPSGKFQDLMLWQQQDALERAQEQGAPSEQLEALKANLAFWEQQIALINDPKYSKDHIPKEFRLPNAYWWYELRDYVPTQLAAKQKVPLLMMQGGKDLQVAPSHINEWKAALANRDNVTYKQYPNLIHLLVNYAGEPDYSEYAIPANVPENFIQHIANWIKGGKRPVSFSDVKEEFWAYEEIQFAAEEGYVNGYPDGTFQPNQNVTRAQAAKLIANAIGFKEEKVTDQTAFTDIPEDNEFLPYVRFLKQKGIMSGYKDGTFKPEEKLTRAQMAKLVAMAFQLKGHSAKPFKDVPNGHWAADYIDALTVNGIATGKPDGTFAPNEKVTRAQAAAFLYRALQH</sequence>
<dbReference type="PANTHER" id="PTHR43265">
    <property type="entry name" value="ESTERASE ESTD"/>
    <property type="match status" value="1"/>
</dbReference>
<dbReference type="Pfam" id="PF00395">
    <property type="entry name" value="SLH"/>
    <property type="match status" value="3"/>
</dbReference>
<dbReference type="RefSeq" id="WP_377916202.1">
    <property type="nucleotide sequence ID" value="NZ_JBHRZT010000052.1"/>
</dbReference>
<dbReference type="PROSITE" id="PS51272">
    <property type="entry name" value="SLH"/>
    <property type="match status" value="3"/>
</dbReference>
<feature type="domain" description="SLH" evidence="3">
    <location>
        <begin position="596"/>
        <end position="651"/>
    </location>
</feature>
<evidence type="ECO:0000313" key="5">
    <source>
        <dbReference type="Proteomes" id="UP001595752"/>
    </source>
</evidence>
<evidence type="ECO:0000259" key="3">
    <source>
        <dbReference type="PROSITE" id="PS51272"/>
    </source>
</evidence>
<dbReference type="InterPro" id="IPR001119">
    <property type="entry name" value="SLH_dom"/>
</dbReference>
<dbReference type="Proteomes" id="UP001595752">
    <property type="component" value="Unassembled WGS sequence"/>
</dbReference>
<protein>
    <submittedName>
        <fullName evidence="4">S-layer homology domain-containing protein</fullName>
    </submittedName>
</protein>
<dbReference type="Pfam" id="PF13026">
    <property type="entry name" value="DUF3887"/>
    <property type="match status" value="1"/>
</dbReference>
<proteinExistence type="predicted"/>
<dbReference type="InterPro" id="IPR053145">
    <property type="entry name" value="AB_hydrolase_Est10"/>
</dbReference>
<dbReference type="PANTHER" id="PTHR43265:SF1">
    <property type="entry name" value="ESTERASE ESTD"/>
    <property type="match status" value="1"/>
</dbReference>
<dbReference type="EMBL" id="JBHRZT010000052">
    <property type="protein sequence ID" value="MFC3884608.1"/>
    <property type="molecule type" value="Genomic_DNA"/>
</dbReference>
<reference evidence="5" key="1">
    <citation type="journal article" date="2019" name="Int. J. Syst. Evol. Microbiol.">
        <title>The Global Catalogue of Microorganisms (GCM) 10K type strain sequencing project: providing services to taxonomists for standard genome sequencing and annotation.</title>
        <authorList>
            <consortium name="The Broad Institute Genomics Platform"/>
            <consortium name="The Broad Institute Genome Sequencing Center for Infectious Disease"/>
            <person name="Wu L."/>
            <person name="Ma J."/>
        </authorList>
    </citation>
    <scope>NUCLEOTIDE SEQUENCE [LARGE SCALE GENOMIC DNA]</scope>
    <source>
        <strain evidence="5">CCUG 61889</strain>
    </source>
</reference>
<evidence type="ECO:0000313" key="4">
    <source>
        <dbReference type="EMBL" id="MFC3884608.1"/>
    </source>
</evidence>
<comment type="caution">
    <text evidence="4">The sequence shown here is derived from an EMBL/GenBank/DDBJ whole genome shotgun (WGS) entry which is preliminary data.</text>
</comment>
<dbReference type="Gene3D" id="3.10.450.590">
    <property type="match status" value="1"/>
</dbReference>